<dbReference type="AlphaFoldDB" id="A0A3B0W5F2"/>
<dbReference type="EMBL" id="UOFB01000213">
    <property type="protein sequence ID" value="VAW47660.1"/>
    <property type="molecule type" value="Genomic_DNA"/>
</dbReference>
<dbReference type="InterPro" id="IPR037257">
    <property type="entry name" value="T2SS_E_N_sf"/>
</dbReference>
<dbReference type="SUPFAM" id="SSF52540">
    <property type="entry name" value="P-loop containing nucleoside triphosphate hydrolases"/>
    <property type="match status" value="1"/>
</dbReference>
<gene>
    <name evidence="1" type="ORF">MNBD_GAMMA04-3</name>
</gene>
<feature type="non-terminal residue" evidence="1">
    <location>
        <position position="171"/>
    </location>
</feature>
<dbReference type="EC" id="2.7.10.2" evidence="1"/>
<sequence length="171" mass="18904">MENQLIETSQNKRTIGYLLLEAGKLKPQDTDLIIKTQQAQGLRFGDAAVQLGLITEEDIMQVVSSQFDYSCLTVGDDAIDPSVLTAFHSYGKEIEALRALRSQLLLRWFTENKSLVITAPTSKQGSSYIAANLAVLLAQLGQKTLLMDANMRQPTQQALFRTINRTGLSDV</sequence>
<protein>
    <submittedName>
        <fullName evidence="1">Tyrosine-protein kinase EpsD</fullName>
        <ecNumber evidence="1">2.7.10.2</ecNumber>
    </submittedName>
</protein>
<keyword evidence="1" id="KW-0418">Kinase</keyword>
<proteinExistence type="predicted"/>
<dbReference type="SUPFAM" id="SSF160246">
    <property type="entry name" value="EspE N-terminal domain-like"/>
    <property type="match status" value="1"/>
</dbReference>
<dbReference type="Gene3D" id="3.40.50.300">
    <property type="entry name" value="P-loop containing nucleotide triphosphate hydrolases"/>
    <property type="match status" value="1"/>
</dbReference>
<organism evidence="1">
    <name type="scientific">hydrothermal vent metagenome</name>
    <dbReference type="NCBI Taxonomy" id="652676"/>
    <lineage>
        <taxon>unclassified sequences</taxon>
        <taxon>metagenomes</taxon>
        <taxon>ecological metagenomes</taxon>
    </lineage>
</organism>
<accession>A0A3B0W5F2</accession>
<evidence type="ECO:0000313" key="1">
    <source>
        <dbReference type="EMBL" id="VAW47660.1"/>
    </source>
</evidence>
<name>A0A3B0W5F2_9ZZZZ</name>
<keyword evidence="1" id="KW-0808">Transferase</keyword>
<reference evidence="1" key="1">
    <citation type="submission" date="2018-06" db="EMBL/GenBank/DDBJ databases">
        <authorList>
            <person name="Zhirakovskaya E."/>
        </authorList>
    </citation>
    <scope>NUCLEOTIDE SEQUENCE</scope>
</reference>
<dbReference type="GO" id="GO:0004715">
    <property type="term" value="F:non-membrane spanning protein tyrosine kinase activity"/>
    <property type="evidence" value="ECO:0007669"/>
    <property type="project" value="UniProtKB-EC"/>
</dbReference>
<dbReference type="InterPro" id="IPR027417">
    <property type="entry name" value="P-loop_NTPase"/>
</dbReference>